<name>A0A7W6JVH6_9SPHN</name>
<protein>
    <submittedName>
        <fullName evidence="9">POT family proton-dependent oligopeptide transporter</fullName>
    </submittedName>
</protein>
<evidence type="ECO:0000313" key="9">
    <source>
        <dbReference type="EMBL" id="MBB4100335.1"/>
    </source>
</evidence>
<evidence type="ECO:0000256" key="4">
    <source>
        <dbReference type="ARBA" id="ARBA00022856"/>
    </source>
</evidence>
<dbReference type="InterPro" id="IPR000109">
    <property type="entry name" value="POT_fam"/>
</dbReference>
<feature type="transmembrane region" description="Helical" evidence="8">
    <location>
        <begin position="485"/>
        <end position="509"/>
    </location>
</feature>
<dbReference type="Gene3D" id="1.20.1250.20">
    <property type="entry name" value="MFS general substrate transporter like domains"/>
    <property type="match status" value="2"/>
</dbReference>
<dbReference type="InterPro" id="IPR005279">
    <property type="entry name" value="Dipep/tripep_permease"/>
</dbReference>
<evidence type="ECO:0000256" key="1">
    <source>
        <dbReference type="ARBA" id="ARBA00004141"/>
    </source>
</evidence>
<dbReference type="AlphaFoldDB" id="A0A7W6JVH6"/>
<keyword evidence="7" id="KW-0813">Transport</keyword>
<dbReference type="PANTHER" id="PTHR11654">
    <property type="entry name" value="OLIGOPEPTIDE TRANSPORTER-RELATED"/>
    <property type="match status" value="1"/>
</dbReference>
<keyword evidence="6 8" id="KW-0472">Membrane</keyword>
<gene>
    <name evidence="9" type="ORF">GGR46_003907</name>
</gene>
<evidence type="ECO:0000256" key="6">
    <source>
        <dbReference type="ARBA" id="ARBA00023136"/>
    </source>
</evidence>
<dbReference type="PROSITE" id="PS01023">
    <property type="entry name" value="PTR2_2"/>
    <property type="match status" value="1"/>
</dbReference>
<comment type="caution">
    <text evidence="9">The sequence shown here is derived from an EMBL/GenBank/DDBJ whole genome shotgun (WGS) entry which is preliminary data.</text>
</comment>
<keyword evidence="5 8" id="KW-1133">Transmembrane helix</keyword>
<dbReference type="NCBIfam" id="TIGR00924">
    <property type="entry name" value="yjdL_sub1_fam"/>
    <property type="match status" value="1"/>
</dbReference>
<keyword evidence="4" id="KW-0571">Peptide transport</keyword>
<feature type="transmembrane region" description="Helical" evidence="8">
    <location>
        <begin position="425"/>
        <end position="446"/>
    </location>
</feature>
<evidence type="ECO:0000256" key="7">
    <source>
        <dbReference type="RuleBase" id="RU003755"/>
    </source>
</evidence>
<feature type="transmembrane region" description="Helical" evidence="8">
    <location>
        <begin position="458"/>
        <end position="479"/>
    </location>
</feature>
<feature type="transmembrane region" description="Helical" evidence="8">
    <location>
        <begin position="103"/>
        <end position="122"/>
    </location>
</feature>
<comment type="similarity">
    <text evidence="2 7">Belongs to the major facilitator superfamily. Proton-dependent oligopeptide transporter (POT/PTR) (TC 2.A.17) family.</text>
</comment>
<feature type="transmembrane region" description="Helical" evidence="8">
    <location>
        <begin position="45"/>
        <end position="64"/>
    </location>
</feature>
<feature type="transmembrane region" description="Helical" evidence="8">
    <location>
        <begin position="521"/>
        <end position="545"/>
    </location>
</feature>
<feature type="transmembrane region" description="Helical" evidence="8">
    <location>
        <begin position="565"/>
        <end position="588"/>
    </location>
</feature>
<keyword evidence="4" id="KW-0653">Protein transport</keyword>
<dbReference type="PROSITE" id="PS01022">
    <property type="entry name" value="PTR2_1"/>
    <property type="match status" value="1"/>
</dbReference>
<dbReference type="InterPro" id="IPR018456">
    <property type="entry name" value="PTR2_symporter_CS"/>
</dbReference>
<dbReference type="SUPFAM" id="SSF103473">
    <property type="entry name" value="MFS general substrate transporter"/>
    <property type="match status" value="1"/>
</dbReference>
<dbReference type="RefSeq" id="WP_183999641.1">
    <property type="nucleotide sequence ID" value="NZ_JACIEH010000003.1"/>
</dbReference>
<sequence length="598" mass="65059">MVDTPTADSPAEPDITHVNPAGQATWFGHPRQLARMFTTEMWERFGYYGMRALLTLYLTQHFMFGDREATGIYGGFTALVYLTPLVGGYLADQYLGSKRAVKFGAIVMSLGYAILCFGGPTATPYATIDSQRYEVSIEKNAEGKEVRYVVDGAKKLEIKGNDDGSVDLLNAGTAERKIPKGSFESGADRNALYVMVMLIALSMVSVGNGFFKPNISTMVGELYEQGDRRRDSGFTIFYMGINLGSLFSQILCPWLAVAYGWSWGFALAAIGMMISWALIQFNGGKLNGYGEPPARPGVHAQQWIIYAVALCVVPLFYLLYVNLMHSAAPAEGAGFLGYVASLPLMGKLLFGSFLLGVPAILIWSFVAGSRTEFQMMLAAMVLIVFNVVFWTLFEQAGSSLTLFADRNTNLSVFGLFSITAGQTQFFNAAFIVLLAPFMSILWSALAKRGLEPSIPVKFGIALIGVAAGFLLLVWGAAYADANYQVGIWWLAGLYFIHSAAELCISPVGLSMITKLSIARVVGLMMGVWFLSISVAQYFAGVIAQFASVDTVGGQVTNYAVSLKAYVDVFTTISIAAIILGVLLLLLSWPLKYWMHGVK</sequence>
<dbReference type="EMBL" id="JACIEH010000003">
    <property type="protein sequence ID" value="MBB4100335.1"/>
    <property type="molecule type" value="Genomic_DNA"/>
</dbReference>
<keyword evidence="3 7" id="KW-0812">Transmembrane</keyword>
<proteinExistence type="inferred from homology"/>
<dbReference type="GO" id="GO:1904680">
    <property type="term" value="F:peptide transmembrane transporter activity"/>
    <property type="evidence" value="ECO:0007669"/>
    <property type="project" value="InterPro"/>
</dbReference>
<dbReference type="Pfam" id="PF00854">
    <property type="entry name" value="PTR2"/>
    <property type="match status" value="1"/>
</dbReference>
<evidence type="ECO:0000256" key="8">
    <source>
        <dbReference type="SAM" id="Phobius"/>
    </source>
</evidence>
<dbReference type="GO" id="GO:0006857">
    <property type="term" value="P:oligopeptide transport"/>
    <property type="evidence" value="ECO:0007669"/>
    <property type="project" value="InterPro"/>
</dbReference>
<evidence type="ECO:0000256" key="3">
    <source>
        <dbReference type="ARBA" id="ARBA00022692"/>
    </source>
</evidence>
<dbReference type="GO" id="GO:0016020">
    <property type="term" value="C:membrane"/>
    <property type="evidence" value="ECO:0007669"/>
    <property type="project" value="UniProtKB-SubCell"/>
</dbReference>
<keyword evidence="10" id="KW-1185">Reference proteome</keyword>
<feature type="transmembrane region" description="Helical" evidence="8">
    <location>
        <begin position="191"/>
        <end position="211"/>
    </location>
</feature>
<feature type="transmembrane region" description="Helical" evidence="8">
    <location>
        <begin position="375"/>
        <end position="393"/>
    </location>
</feature>
<comment type="subcellular location">
    <subcellularLocation>
        <location evidence="1 7">Membrane</location>
        <topology evidence="1 7">Multi-pass membrane protein</topology>
    </subcellularLocation>
</comment>
<evidence type="ECO:0000313" key="10">
    <source>
        <dbReference type="Proteomes" id="UP000557392"/>
    </source>
</evidence>
<feature type="transmembrane region" description="Helical" evidence="8">
    <location>
        <begin position="70"/>
        <end position="91"/>
    </location>
</feature>
<dbReference type="InterPro" id="IPR036259">
    <property type="entry name" value="MFS_trans_sf"/>
</dbReference>
<feature type="transmembrane region" description="Helical" evidence="8">
    <location>
        <begin position="335"/>
        <end position="363"/>
    </location>
</feature>
<feature type="transmembrane region" description="Helical" evidence="8">
    <location>
        <begin position="303"/>
        <end position="323"/>
    </location>
</feature>
<feature type="transmembrane region" description="Helical" evidence="8">
    <location>
        <begin position="232"/>
        <end position="256"/>
    </location>
</feature>
<evidence type="ECO:0000256" key="2">
    <source>
        <dbReference type="ARBA" id="ARBA00005982"/>
    </source>
</evidence>
<evidence type="ECO:0000256" key="5">
    <source>
        <dbReference type="ARBA" id="ARBA00022989"/>
    </source>
</evidence>
<organism evidence="9 10">
    <name type="scientific">Sphingomonas kyeonggiensis</name>
    <dbReference type="NCBI Taxonomy" id="1268553"/>
    <lineage>
        <taxon>Bacteria</taxon>
        <taxon>Pseudomonadati</taxon>
        <taxon>Pseudomonadota</taxon>
        <taxon>Alphaproteobacteria</taxon>
        <taxon>Sphingomonadales</taxon>
        <taxon>Sphingomonadaceae</taxon>
        <taxon>Sphingomonas</taxon>
    </lineage>
</organism>
<dbReference type="CDD" id="cd17346">
    <property type="entry name" value="MFS_DtpA_like"/>
    <property type="match status" value="1"/>
</dbReference>
<feature type="transmembrane region" description="Helical" evidence="8">
    <location>
        <begin position="262"/>
        <end position="282"/>
    </location>
</feature>
<reference evidence="9 10" key="1">
    <citation type="submission" date="2020-08" db="EMBL/GenBank/DDBJ databases">
        <title>Genomic Encyclopedia of Type Strains, Phase IV (KMG-IV): sequencing the most valuable type-strain genomes for metagenomic binning, comparative biology and taxonomic classification.</title>
        <authorList>
            <person name="Goeker M."/>
        </authorList>
    </citation>
    <scope>NUCLEOTIDE SEQUENCE [LARGE SCALE GENOMIC DNA]</scope>
    <source>
        <strain evidence="9 10">DSM 101806</strain>
    </source>
</reference>
<dbReference type="Proteomes" id="UP000557392">
    <property type="component" value="Unassembled WGS sequence"/>
</dbReference>
<accession>A0A7W6JVH6</accession>